<evidence type="ECO:0000256" key="7">
    <source>
        <dbReference type="ARBA" id="ARBA00022741"/>
    </source>
</evidence>
<feature type="signal peptide" evidence="16">
    <location>
        <begin position="1"/>
        <end position="28"/>
    </location>
</feature>
<dbReference type="AlphaFoldDB" id="A0A061GIV3"/>
<accession>A0A061GIV3</accession>
<organism evidence="18 19">
    <name type="scientific">Theobroma cacao</name>
    <name type="common">Cacao</name>
    <name type="synonym">Cocoa</name>
    <dbReference type="NCBI Taxonomy" id="3641"/>
    <lineage>
        <taxon>Eukaryota</taxon>
        <taxon>Viridiplantae</taxon>
        <taxon>Streptophyta</taxon>
        <taxon>Embryophyta</taxon>
        <taxon>Tracheophyta</taxon>
        <taxon>Spermatophyta</taxon>
        <taxon>Magnoliopsida</taxon>
        <taxon>eudicotyledons</taxon>
        <taxon>Gunneridae</taxon>
        <taxon>Pentapetalae</taxon>
        <taxon>rosids</taxon>
        <taxon>malvids</taxon>
        <taxon>Malvales</taxon>
        <taxon>Malvaceae</taxon>
        <taxon>Byttnerioideae</taxon>
        <taxon>Theobroma</taxon>
    </lineage>
</organism>
<evidence type="ECO:0000256" key="14">
    <source>
        <dbReference type="ARBA" id="ARBA00047899"/>
    </source>
</evidence>
<keyword evidence="8 18" id="KW-0418">Kinase</keyword>
<evidence type="ECO:0000256" key="4">
    <source>
        <dbReference type="ARBA" id="ARBA00022679"/>
    </source>
</evidence>
<keyword evidence="3" id="KW-0723">Serine/threonine-protein kinase</keyword>
<evidence type="ECO:0000256" key="15">
    <source>
        <dbReference type="ARBA" id="ARBA00048679"/>
    </source>
</evidence>
<proteinExistence type="predicted"/>
<dbReference type="EC" id="2.7.11.1" evidence="2"/>
<dbReference type="PANTHER" id="PTHR45631:SF202">
    <property type="entry name" value="SENESCENCE-INDUCED RECEPTOR-LIKE SERINE_THREONINE-PROTEIN KINASE"/>
    <property type="match status" value="1"/>
</dbReference>
<evidence type="ECO:0000256" key="13">
    <source>
        <dbReference type="ARBA" id="ARBA00023180"/>
    </source>
</evidence>
<keyword evidence="13" id="KW-0325">Glycoprotein</keyword>
<evidence type="ECO:0000259" key="17">
    <source>
        <dbReference type="PROSITE" id="PS50011"/>
    </source>
</evidence>
<dbReference type="Gramene" id="EOY26999">
    <property type="protein sequence ID" value="EOY26999"/>
    <property type="gene ID" value="TCM_028955"/>
</dbReference>
<dbReference type="GO" id="GO:0016020">
    <property type="term" value="C:membrane"/>
    <property type="evidence" value="ECO:0007669"/>
    <property type="project" value="UniProtKB-SubCell"/>
</dbReference>
<evidence type="ECO:0000256" key="2">
    <source>
        <dbReference type="ARBA" id="ARBA00012513"/>
    </source>
</evidence>
<dbReference type="OMA" id="HMNARFY"/>
<keyword evidence="19" id="KW-1185">Reference proteome</keyword>
<dbReference type="InterPro" id="IPR000719">
    <property type="entry name" value="Prot_kinase_dom"/>
</dbReference>
<dbReference type="SUPFAM" id="SSF52058">
    <property type="entry name" value="L domain-like"/>
    <property type="match status" value="1"/>
</dbReference>
<dbReference type="FunFam" id="1.10.510.10:FF:000287">
    <property type="entry name" value="probable LRR receptor-like serine/threonine-protein kinase RKF3"/>
    <property type="match status" value="1"/>
</dbReference>
<evidence type="ECO:0000313" key="18">
    <source>
        <dbReference type="EMBL" id="EOY26999.1"/>
    </source>
</evidence>
<dbReference type="HOGENOM" id="CLU_000288_41_1_1"/>
<dbReference type="Gene3D" id="3.30.200.20">
    <property type="entry name" value="Phosphorylase Kinase, domain 1"/>
    <property type="match status" value="1"/>
</dbReference>
<feature type="chain" id="PRO_5001599195" description="non-specific serine/threonine protein kinase" evidence="16">
    <location>
        <begin position="29"/>
        <end position="712"/>
    </location>
</feature>
<keyword evidence="12" id="KW-0675">Receptor</keyword>
<reference evidence="18 19" key="1">
    <citation type="journal article" date="2013" name="Genome Biol.">
        <title>The genome sequence of the most widely cultivated cacao type and its use to identify candidate genes regulating pod color.</title>
        <authorList>
            <person name="Motamayor J.C."/>
            <person name="Mockaitis K."/>
            <person name="Schmutz J."/>
            <person name="Haiminen N."/>
            <person name="Iii D.L."/>
            <person name="Cornejo O."/>
            <person name="Findley S.D."/>
            <person name="Zheng P."/>
            <person name="Utro F."/>
            <person name="Royaert S."/>
            <person name="Saski C."/>
            <person name="Jenkins J."/>
            <person name="Podicheti R."/>
            <person name="Zhao M."/>
            <person name="Scheffler B.E."/>
            <person name="Stack J.C."/>
            <person name="Feltus F.A."/>
            <person name="Mustiga G.M."/>
            <person name="Amores F."/>
            <person name="Phillips W."/>
            <person name="Marelli J.P."/>
            <person name="May G.D."/>
            <person name="Shapiro H."/>
            <person name="Ma J."/>
            <person name="Bustamante C.D."/>
            <person name="Schnell R.J."/>
            <person name="Main D."/>
            <person name="Gilbert D."/>
            <person name="Parida L."/>
            <person name="Kuhn D.N."/>
        </authorList>
    </citation>
    <scope>NUCLEOTIDE SEQUENCE [LARGE SCALE GENOMIC DNA]</scope>
    <source>
        <strain evidence="19">cv. Matina 1-6</strain>
    </source>
</reference>
<dbReference type="Pfam" id="PF07714">
    <property type="entry name" value="PK_Tyr_Ser-Thr"/>
    <property type="match status" value="1"/>
</dbReference>
<dbReference type="Pfam" id="PF12819">
    <property type="entry name" value="Malectin_like"/>
    <property type="match status" value="1"/>
</dbReference>
<evidence type="ECO:0000256" key="10">
    <source>
        <dbReference type="ARBA" id="ARBA00022989"/>
    </source>
</evidence>
<dbReference type="InParanoid" id="A0A061GIV3"/>
<evidence type="ECO:0000256" key="3">
    <source>
        <dbReference type="ARBA" id="ARBA00022527"/>
    </source>
</evidence>
<dbReference type="SUPFAM" id="SSF56112">
    <property type="entry name" value="Protein kinase-like (PK-like)"/>
    <property type="match status" value="1"/>
</dbReference>
<evidence type="ECO:0000256" key="16">
    <source>
        <dbReference type="SAM" id="SignalP"/>
    </source>
</evidence>
<dbReference type="InterPro" id="IPR001245">
    <property type="entry name" value="Ser-Thr/Tyr_kinase_cat_dom"/>
</dbReference>
<dbReference type="PANTHER" id="PTHR45631">
    <property type="entry name" value="OS07G0107800 PROTEIN-RELATED"/>
    <property type="match status" value="1"/>
</dbReference>
<dbReference type="GO" id="GO:0004674">
    <property type="term" value="F:protein serine/threonine kinase activity"/>
    <property type="evidence" value="ECO:0007669"/>
    <property type="project" value="UniProtKB-KW"/>
</dbReference>
<sequence length="712" mass="79829">MEMFKCFSLALFGGLAVVIQLQVLQVHGQDQSGFISLDCGLPRDSNYTETTTGLNYSSDASFIDTGLSRSILPEFRTNVQQQMWYVRSFPGGPRNCYNFRLQTGNKYLIRASFMYGNYDSQDKALAFDLHLGPNLWFSVRLENASTFINTEIIHVLSSNNLYVCLVNTGNGTPFISALELRHLMNSIYKTQTGSLDLFARLDIGSKDNETIRYKDDVYDRLWRPQSFTGWNQLRTSHTIDSDGHNDFQPPSAVMRTAATPKNASMPIDILLDADNSTAKFYVYMHFAEVKKLQDNEYRQFNISLNGQLWFGPFTPDYLSTTTIYTPSGLTGRQYQFSIYKADNSSLPPILNALEVYTVKELLQSQTDPMDVEAITNIKSMYRLSRNWQGDPCAPQDYLWDGLNCSYTGSGPPRIISLDLSDNSLMGPTPEFLSEMTSLRVLSLRGNMLNGSVPVELVERSKNGSLLLSQVAVKMFSSISVQSYKKFQAKVEPLLGIHHRNLTSLVGYCDEDTNKGLIYEYMSNGNFEHHLSESNTNILSWEQRLKIAMGAAQGLEQLHNGSKPPIIHRDVNPTNILLNEDLQAKLADFGLSRTFPVDDDTPVSTLIAGTPGYQDPEYIISNNLTEKSDVYSFGVVLLETITSRLFVMKSHETVHISDWVNSMLSNGDAKNIVDTRLQGDFDMNSLSKAIELALACVSPQSLARPAVNHAVME</sequence>
<name>A0A061GIV3_THECC</name>
<keyword evidence="10" id="KW-1133">Transmembrane helix</keyword>
<dbReference type="Proteomes" id="UP000026915">
    <property type="component" value="Chromosome 6"/>
</dbReference>
<evidence type="ECO:0000256" key="11">
    <source>
        <dbReference type="ARBA" id="ARBA00023136"/>
    </source>
</evidence>
<dbReference type="InterPro" id="IPR024788">
    <property type="entry name" value="Malectin-like_Carb-bd_dom"/>
</dbReference>
<dbReference type="EMBL" id="CM001884">
    <property type="protein sequence ID" value="EOY26999.1"/>
    <property type="molecule type" value="Genomic_DNA"/>
</dbReference>
<dbReference type="Gene3D" id="1.10.510.10">
    <property type="entry name" value="Transferase(Phosphotransferase) domain 1"/>
    <property type="match status" value="1"/>
</dbReference>
<keyword evidence="11" id="KW-0472">Membrane</keyword>
<evidence type="ECO:0000313" key="19">
    <source>
        <dbReference type="Proteomes" id="UP000026915"/>
    </source>
</evidence>
<comment type="catalytic activity">
    <reaction evidence="14">
        <text>L-threonyl-[protein] + ATP = O-phospho-L-threonyl-[protein] + ADP + H(+)</text>
        <dbReference type="Rhea" id="RHEA:46608"/>
        <dbReference type="Rhea" id="RHEA-COMP:11060"/>
        <dbReference type="Rhea" id="RHEA-COMP:11605"/>
        <dbReference type="ChEBI" id="CHEBI:15378"/>
        <dbReference type="ChEBI" id="CHEBI:30013"/>
        <dbReference type="ChEBI" id="CHEBI:30616"/>
        <dbReference type="ChEBI" id="CHEBI:61977"/>
        <dbReference type="ChEBI" id="CHEBI:456216"/>
        <dbReference type="EC" id="2.7.11.1"/>
    </reaction>
</comment>
<dbReference type="Gene3D" id="3.80.10.10">
    <property type="entry name" value="Ribonuclease Inhibitor"/>
    <property type="match status" value="1"/>
</dbReference>
<dbReference type="GO" id="GO:0005524">
    <property type="term" value="F:ATP binding"/>
    <property type="evidence" value="ECO:0007669"/>
    <property type="project" value="UniProtKB-KW"/>
</dbReference>
<evidence type="ECO:0000256" key="9">
    <source>
        <dbReference type="ARBA" id="ARBA00022840"/>
    </source>
</evidence>
<keyword evidence="4" id="KW-0808">Transferase</keyword>
<dbReference type="InterPro" id="IPR032675">
    <property type="entry name" value="LRR_dom_sf"/>
</dbReference>
<keyword evidence="7" id="KW-0547">Nucleotide-binding</keyword>
<evidence type="ECO:0000256" key="6">
    <source>
        <dbReference type="ARBA" id="ARBA00022729"/>
    </source>
</evidence>
<comment type="subcellular location">
    <subcellularLocation>
        <location evidence="1">Membrane</location>
        <topology evidence="1">Single-pass type I membrane protein</topology>
    </subcellularLocation>
</comment>
<evidence type="ECO:0000256" key="8">
    <source>
        <dbReference type="ARBA" id="ARBA00022777"/>
    </source>
</evidence>
<evidence type="ECO:0000256" key="1">
    <source>
        <dbReference type="ARBA" id="ARBA00004479"/>
    </source>
</evidence>
<dbReference type="eggNOG" id="ENOG502QQCZ">
    <property type="taxonomic scope" value="Eukaryota"/>
</dbReference>
<evidence type="ECO:0000256" key="5">
    <source>
        <dbReference type="ARBA" id="ARBA00022692"/>
    </source>
</evidence>
<gene>
    <name evidence="18" type="ORF">TCM_028955</name>
</gene>
<dbReference type="PROSITE" id="PS50011">
    <property type="entry name" value="PROTEIN_KINASE_DOM"/>
    <property type="match status" value="1"/>
</dbReference>
<feature type="domain" description="Protein kinase" evidence="17">
    <location>
        <begin position="438"/>
        <end position="712"/>
    </location>
</feature>
<dbReference type="InterPro" id="IPR011009">
    <property type="entry name" value="Kinase-like_dom_sf"/>
</dbReference>
<keyword evidence="9" id="KW-0067">ATP-binding</keyword>
<comment type="catalytic activity">
    <reaction evidence="15">
        <text>L-seryl-[protein] + ATP = O-phospho-L-seryl-[protein] + ADP + H(+)</text>
        <dbReference type="Rhea" id="RHEA:17989"/>
        <dbReference type="Rhea" id="RHEA-COMP:9863"/>
        <dbReference type="Rhea" id="RHEA-COMP:11604"/>
        <dbReference type="ChEBI" id="CHEBI:15378"/>
        <dbReference type="ChEBI" id="CHEBI:29999"/>
        <dbReference type="ChEBI" id="CHEBI:30616"/>
        <dbReference type="ChEBI" id="CHEBI:83421"/>
        <dbReference type="ChEBI" id="CHEBI:456216"/>
        <dbReference type="EC" id="2.7.11.1"/>
    </reaction>
</comment>
<keyword evidence="6 16" id="KW-0732">Signal</keyword>
<keyword evidence="5" id="KW-0812">Transmembrane</keyword>
<evidence type="ECO:0000256" key="12">
    <source>
        <dbReference type="ARBA" id="ARBA00023170"/>
    </source>
</evidence>
<protein>
    <recommendedName>
        <fullName evidence="2">non-specific serine/threonine protein kinase</fullName>
        <ecNumber evidence="2">2.7.11.1</ecNumber>
    </recommendedName>
</protein>